<evidence type="ECO:0000259" key="2">
    <source>
        <dbReference type="PROSITE" id="PS50057"/>
    </source>
</evidence>
<dbReference type="PANTHER" id="PTHR13429">
    <property type="entry name" value="FERM DOMAIN (PROTEIN4.1-EZRIN-RADIXIN-MOESIN) FAMILY"/>
    <property type="match status" value="1"/>
</dbReference>
<protein>
    <submittedName>
        <fullName evidence="4">FERM domain-containing protein 1 isoform X1</fullName>
    </submittedName>
</protein>
<dbReference type="Pfam" id="PF00373">
    <property type="entry name" value="FERM_M"/>
    <property type="match status" value="1"/>
</dbReference>
<keyword evidence="3" id="KW-1185">Reference proteome</keyword>
<evidence type="ECO:0000256" key="1">
    <source>
        <dbReference type="SAM" id="MobiDB-lite"/>
    </source>
</evidence>
<evidence type="ECO:0000313" key="3">
    <source>
        <dbReference type="Proteomes" id="UP001652583"/>
    </source>
</evidence>
<dbReference type="Proteomes" id="UP001652583">
    <property type="component" value="Chromosome B2"/>
</dbReference>
<feature type="compositionally biased region" description="Basic and acidic residues" evidence="1">
    <location>
        <begin position="460"/>
        <end position="481"/>
    </location>
</feature>
<dbReference type="InterPro" id="IPR000299">
    <property type="entry name" value="FERM_domain"/>
</dbReference>
<accession>A0A6J1Z5I2</accession>
<feature type="domain" description="FERM" evidence="2">
    <location>
        <begin position="124"/>
        <end position="446"/>
    </location>
</feature>
<dbReference type="GeneID" id="106978643"/>
<sequence>MHVYMFHMHMYARTRTYTCTCAHTPCTRVHTHKHSHTCTTPCTRTHTYSRMCTHTYTHHMHTMHTVCTRIYTHTHAHCAHCMHTHIHSHTCTHSLGLLWERGASRILVYSCSFRRKQCTEPQARSVPRILLSGSRLCPGFWKHLSTSRALGPEETLPGALMDESQEWGVLAEGDNEFMFMDLEQKISKYFPKDWKRQVHKGGRPRAPFVSFLRVQYYVEDGRVIRARSGLLPRPPTPSSDKTARHLYYCHLKERVLRSECTHREEAYFLLAAYGLQADLGNHRELVHVGRYFEPEAYFPQWIIAKRGSAYILRHAPAVHREQRGLDPKEAVLRFIREACRLEDVPVHFFRLYKVDRDKKEDRPTIVLGLTLKGMQVYQEADHAPKLLYDFPWSHIGKLVFLGKRLEIQPDGPPSARKLVYYTGCASRSGHLLRLFSATHLLRLTLRPTLRRLQQLEEAEEKQHYRESYVSDTLDLDRHPGDKGSPGSPRSGRGGRQLPEHPSLGSADSGSSPCLRGIEADAGPAEPWGVSVDEPRGTEAVRGEAPPCSPSTSQRSHGTDGGHGGGREGEAQDRGDASCKEPSAAVQVRLIRTWGRSAEALHQIPEADPHCHGLDHAPPGPCGVRSSKCLSLVLCREGQLPEEFVV</sequence>
<dbReference type="Gene3D" id="1.20.80.10">
    <property type="match status" value="1"/>
</dbReference>
<feature type="compositionally biased region" description="Basic and acidic residues" evidence="1">
    <location>
        <begin position="556"/>
        <end position="578"/>
    </location>
</feature>
<organism evidence="3 4">
    <name type="scientific">Acinonyx jubatus</name>
    <name type="common">Cheetah</name>
    <dbReference type="NCBI Taxonomy" id="32536"/>
    <lineage>
        <taxon>Eukaryota</taxon>
        <taxon>Metazoa</taxon>
        <taxon>Chordata</taxon>
        <taxon>Craniata</taxon>
        <taxon>Vertebrata</taxon>
        <taxon>Euteleostomi</taxon>
        <taxon>Mammalia</taxon>
        <taxon>Eutheria</taxon>
        <taxon>Laurasiatheria</taxon>
        <taxon>Carnivora</taxon>
        <taxon>Feliformia</taxon>
        <taxon>Felidae</taxon>
        <taxon>Felinae</taxon>
        <taxon>Acinonyx</taxon>
    </lineage>
</organism>
<dbReference type="InterPro" id="IPR014352">
    <property type="entry name" value="FERM/acyl-CoA-bd_prot_sf"/>
</dbReference>
<evidence type="ECO:0000313" key="4">
    <source>
        <dbReference type="RefSeq" id="XP_026912243.2"/>
    </source>
</evidence>
<dbReference type="CDD" id="cd14473">
    <property type="entry name" value="FERM_B-lobe"/>
    <property type="match status" value="1"/>
</dbReference>
<dbReference type="InterPro" id="IPR019749">
    <property type="entry name" value="Band_41_domain"/>
</dbReference>
<proteinExistence type="predicted"/>
<reference evidence="4" key="1">
    <citation type="submission" date="2025-08" db="UniProtKB">
        <authorList>
            <consortium name="RefSeq"/>
        </authorList>
    </citation>
    <scope>IDENTIFICATION</scope>
    <source>
        <tissue evidence="4">Blood</tissue>
    </source>
</reference>
<dbReference type="SMART" id="SM00295">
    <property type="entry name" value="B41"/>
    <property type="match status" value="1"/>
</dbReference>
<dbReference type="SUPFAM" id="SSF50729">
    <property type="entry name" value="PH domain-like"/>
    <property type="match status" value="1"/>
</dbReference>
<dbReference type="InterPro" id="IPR011993">
    <property type="entry name" value="PH-like_dom_sf"/>
</dbReference>
<name>A0A6J1Z5I2_ACIJB</name>
<dbReference type="InterPro" id="IPR035963">
    <property type="entry name" value="FERM_2"/>
</dbReference>
<dbReference type="PROSITE" id="PS50057">
    <property type="entry name" value="FERM_3"/>
    <property type="match status" value="1"/>
</dbReference>
<dbReference type="RefSeq" id="XP_026912243.2">
    <property type="nucleotide sequence ID" value="XM_027056442.2"/>
</dbReference>
<dbReference type="Gene3D" id="2.30.29.30">
    <property type="entry name" value="Pleckstrin-homology domain (PH domain)/Phosphotyrosine-binding domain (PTB)"/>
    <property type="match status" value="1"/>
</dbReference>
<dbReference type="SUPFAM" id="SSF47031">
    <property type="entry name" value="Second domain of FERM"/>
    <property type="match status" value="1"/>
</dbReference>
<dbReference type="InterPro" id="IPR018980">
    <property type="entry name" value="FERM_PH-like_C"/>
</dbReference>
<gene>
    <name evidence="4" type="primary">FRMD1</name>
</gene>
<dbReference type="PANTHER" id="PTHR13429:SF7">
    <property type="entry name" value="FERM DOMAIN-CONTAINING PROTEIN 1"/>
    <property type="match status" value="1"/>
</dbReference>
<dbReference type="InterPro" id="IPR047145">
    <property type="entry name" value="FRMD6-like"/>
</dbReference>
<feature type="compositionally biased region" description="Basic and acidic residues" evidence="1">
    <location>
        <begin position="532"/>
        <end position="541"/>
    </location>
</feature>
<dbReference type="InterPro" id="IPR019748">
    <property type="entry name" value="FERM_central"/>
</dbReference>
<dbReference type="SMART" id="SM01196">
    <property type="entry name" value="FERM_C"/>
    <property type="match status" value="1"/>
</dbReference>
<dbReference type="Pfam" id="PF09380">
    <property type="entry name" value="FERM_C"/>
    <property type="match status" value="1"/>
</dbReference>
<feature type="region of interest" description="Disordered" evidence="1">
    <location>
        <begin position="458"/>
        <end position="581"/>
    </location>
</feature>